<comment type="similarity">
    <text evidence="3">Belongs to the cytochrome P450 family.</text>
</comment>
<dbReference type="CDD" id="cd11061">
    <property type="entry name" value="CYP67-like"/>
    <property type="match status" value="1"/>
</dbReference>
<evidence type="ECO:0000256" key="2">
    <source>
        <dbReference type="ARBA" id="ARBA00005179"/>
    </source>
</evidence>
<dbReference type="InterPro" id="IPR002403">
    <property type="entry name" value="Cyt_P450_E_grp-IV"/>
</dbReference>
<dbReference type="InterPro" id="IPR050121">
    <property type="entry name" value="Cytochrome_P450_monoxygenase"/>
</dbReference>
<dbReference type="EMBL" id="LATX01002485">
    <property type="protein sequence ID" value="KTB28332.1"/>
    <property type="molecule type" value="Genomic_DNA"/>
</dbReference>
<feature type="binding site" description="axial binding residue" evidence="8">
    <location>
        <position position="496"/>
    </location>
    <ligand>
        <name>heme</name>
        <dbReference type="ChEBI" id="CHEBI:30413"/>
    </ligand>
    <ligandPart>
        <name>Fe</name>
        <dbReference type="ChEBI" id="CHEBI:18248"/>
    </ligandPart>
</feature>
<evidence type="ECO:0000256" key="6">
    <source>
        <dbReference type="ARBA" id="ARBA00023004"/>
    </source>
</evidence>
<dbReference type="eggNOG" id="KOG0158">
    <property type="taxonomic scope" value="Eukaryota"/>
</dbReference>
<comment type="caution">
    <text evidence="10">The sequence shown here is derived from an EMBL/GenBank/DDBJ whole genome shotgun (WGS) entry which is preliminary data.</text>
</comment>
<feature type="transmembrane region" description="Helical" evidence="9">
    <location>
        <begin position="57"/>
        <end position="78"/>
    </location>
</feature>
<dbReference type="GO" id="GO:0005506">
    <property type="term" value="F:iron ion binding"/>
    <property type="evidence" value="ECO:0007669"/>
    <property type="project" value="InterPro"/>
</dbReference>
<evidence type="ECO:0000256" key="7">
    <source>
        <dbReference type="ARBA" id="ARBA00023033"/>
    </source>
</evidence>
<comment type="pathway">
    <text evidence="2">Secondary metabolite biosynthesis.</text>
</comment>
<name>A0A0W0EW81_MONRR</name>
<accession>A0A0W0EW81</accession>
<evidence type="ECO:0000256" key="4">
    <source>
        <dbReference type="ARBA" id="ARBA00022723"/>
    </source>
</evidence>
<keyword evidence="8" id="KW-0349">Heme</keyword>
<organism evidence="10 11">
    <name type="scientific">Moniliophthora roreri</name>
    <name type="common">Frosty pod rot fungus</name>
    <name type="synonym">Monilia roreri</name>
    <dbReference type="NCBI Taxonomy" id="221103"/>
    <lineage>
        <taxon>Eukaryota</taxon>
        <taxon>Fungi</taxon>
        <taxon>Dikarya</taxon>
        <taxon>Basidiomycota</taxon>
        <taxon>Agaricomycotina</taxon>
        <taxon>Agaricomycetes</taxon>
        <taxon>Agaricomycetidae</taxon>
        <taxon>Agaricales</taxon>
        <taxon>Marasmiineae</taxon>
        <taxon>Marasmiaceae</taxon>
        <taxon>Moniliophthora</taxon>
    </lineage>
</organism>
<dbReference type="Pfam" id="PF00067">
    <property type="entry name" value="p450"/>
    <property type="match status" value="1"/>
</dbReference>
<feature type="transmembrane region" description="Helical" evidence="9">
    <location>
        <begin position="29"/>
        <end position="50"/>
    </location>
</feature>
<evidence type="ECO:0000256" key="5">
    <source>
        <dbReference type="ARBA" id="ARBA00023002"/>
    </source>
</evidence>
<dbReference type="GO" id="GO:0004497">
    <property type="term" value="F:monooxygenase activity"/>
    <property type="evidence" value="ECO:0007669"/>
    <property type="project" value="UniProtKB-KW"/>
</dbReference>
<keyword evidence="7 10" id="KW-0503">Monooxygenase</keyword>
<evidence type="ECO:0000256" key="3">
    <source>
        <dbReference type="ARBA" id="ARBA00010617"/>
    </source>
</evidence>
<dbReference type="SUPFAM" id="SSF48264">
    <property type="entry name" value="Cytochrome P450"/>
    <property type="match status" value="1"/>
</dbReference>
<dbReference type="PANTHER" id="PTHR24305:SF187">
    <property type="entry name" value="P450, PUTATIVE (EUROFUNG)-RELATED"/>
    <property type="match status" value="1"/>
</dbReference>
<keyword evidence="4 8" id="KW-0479">Metal-binding</keyword>
<reference evidence="10 11" key="1">
    <citation type="submission" date="2015-12" db="EMBL/GenBank/DDBJ databases">
        <title>Draft genome sequence of Moniliophthora roreri, the causal agent of frosty pod rot of cacao.</title>
        <authorList>
            <person name="Aime M.C."/>
            <person name="Diaz-Valderrama J.R."/>
            <person name="Kijpornyongpan T."/>
            <person name="Phillips-Mora W."/>
        </authorList>
    </citation>
    <scope>NUCLEOTIDE SEQUENCE [LARGE SCALE GENOMIC DNA]</scope>
    <source>
        <strain evidence="10 11">MCA 2952</strain>
    </source>
</reference>
<dbReference type="Proteomes" id="UP000054988">
    <property type="component" value="Unassembled WGS sequence"/>
</dbReference>
<keyword evidence="9" id="KW-1133">Transmembrane helix</keyword>
<evidence type="ECO:0000256" key="1">
    <source>
        <dbReference type="ARBA" id="ARBA00001971"/>
    </source>
</evidence>
<keyword evidence="6 8" id="KW-0408">Iron</keyword>
<keyword evidence="9" id="KW-0812">Transmembrane</keyword>
<dbReference type="Gene3D" id="1.10.630.10">
    <property type="entry name" value="Cytochrome P450"/>
    <property type="match status" value="1"/>
</dbReference>
<gene>
    <name evidence="10" type="ORF">WG66_19086</name>
</gene>
<sequence>MEPIVSSFSLTVLAASVLATHMWYKNHEPTSFTALFLGLFVVPGFIVFTLETTILNAILLTYPTFYTLLLTSIVVYRLSPLHPLSRYPGPRIARVSKFWGVWKTVDGKLPEYYRQLHARYGSIVRIGPNELSVVDKDLIPQILGTQGMPRGPLWEGRRVTPVNKSKRDYNVILQRDSVRHLQLRKPWNKAFANEPLLEYGEAVVRKATEFAEVLEQKCKGSQKKVVDLSKWIDYFSFDFMGELVFGGGFDILRTEDKDHFQETMQKGLVLPAYTQQVPWLTPILRKLPLTGDSMRIFGNFAVERAVLRASQDVKRKDLFYHLVNNALDEEASPMPFIVSNAVLAIVAGSDTTASALCGVIYYLLSNPGYIELLRKELEVAFPPLKDGSTPLELEKLAELPLLNGIINETLRLQPPIPTGLQRAPERGSGGRLVGTHFIHEDTAILVPPYVLHRDPRYFWPKPDTFWPERWIEYQKNPDIILETAAFIPFSSGPANCAGKRLAILEMRFVVALLASRFDMRFTPVWDTTKWEEGLKDRFMVSKGELMVEVSLRQ</sequence>
<protein>
    <submittedName>
        <fullName evidence="10">Putative high nitrogen upregulated cytochrome P450 monooxygenase 2</fullName>
    </submittedName>
</protein>
<dbReference type="InterPro" id="IPR036396">
    <property type="entry name" value="Cyt_P450_sf"/>
</dbReference>
<comment type="cofactor">
    <cofactor evidence="1 8">
        <name>heme</name>
        <dbReference type="ChEBI" id="CHEBI:30413"/>
    </cofactor>
</comment>
<proteinExistence type="inferred from homology"/>
<evidence type="ECO:0000256" key="8">
    <source>
        <dbReference type="PIRSR" id="PIRSR602403-1"/>
    </source>
</evidence>
<dbReference type="PANTHER" id="PTHR24305">
    <property type="entry name" value="CYTOCHROME P450"/>
    <property type="match status" value="1"/>
</dbReference>
<dbReference type="AlphaFoldDB" id="A0A0W0EW81"/>
<evidence type="ECO:0000313" key="11">
    <source>
        <dbReference type="Proteomes" id="UP000054988"/>
    </source>
</evidence>
<dbReference type="PRINTS" id="PR00465">
    <property type="entry name" value="EP450IV"/>
</dbReference>
<evidence type="ECO:0000313" key="10">
    <source>
        <dbReference type="EMBL" id="KTB28332.1"/>
    </source>
</evidence>
<keyword evidence="9" id="KW-0472">Membrane</keyword>
<dbReference type="GO" id="GO:0016705">
    <property type="term" value="F:oxidoreductase activity, acting on paired donors, with incorporation or reduction of molecular oxygen"/>
    <property type="evidence" value="ECO:0007669"/>
    <property type="project" value="InterPro"/>
</dbReference>
<dbReference type="InterPro" id="IPR001128">
    <property type="entry name" value="Cyt_P450"/>
</dbReference>
<dbReference type="PRINTS" id="PR00385">
    <property type="entry name" value="P450"/>
</dbReference>
<evidence type="ECO:0000256" key="9">
    <source>
        <dbReference type="SAM" id="Phobius"/>
    </source>
</evidence>
<keyword evidence="5" id="KW-0560">Oxidoreductase</keyword>
<dbReference type="GO" id="GO:0020037">
    <property type="term" value="F:heme binding"/>
    <property type="evidence" value="ECO:0007669"/>
    <property type="project" value="InterPro"/>
</dbReference>